<keyword evidence="5 7" id="KW-0472">Membrane</keyword>
<comment type="caution">
    <text evidence="10">The sequence shown here is derived from an EMBL/GenBank/DDBJ whole genome shotgun (WGS) entry which is preliminary data.</text>
</comment>
<evidence type="ECO:0000256" key="7">
    <source>
        <dbReference type="RuleBase" id="RU079119"/>
    </source>
</evidence>
<dbReference type="GO" id="GO:0016020">
    <property type="term" value="C:membrane"/>
    <property type="evidence" value="ECO:0007669"/>
    <property type="project" value="UniProtKB-SubCell"/>
</dbReference>
<comment type="subcellular location">
    <subcellularLocation>
        <location evidence="1">Membrane</location>
        <topology evidence="1">Multi-pass membrane protein</topology>
    </subcellularLocation>
</comment>
<dbReference type="AlphaFoldDB" id="A0AAU9JAI0"/>
<dbReference type="GO" id="GO:0005794">
    <property type="term" value="C:Golgi apparatus"/>
    <property type="evidence" value="ECO:0007669"/>
    <property type="project" value="TreeGrafter"/>
</dbReference>
<dbReference type="PROSITE" id="PS50216">
    <property type="entry name" value="DHHC"/>
    <property type="match status" value="1"/>
</dbReference>
<proteinExistence type="inferred from homology"/>
<dbReference type="Pfam" id="PF01529">
    <property type="entry name" value="DHHC"/>
    <property type="match status" value="1"/>
</dbReference>
<dbReference type="PANTHER" id="PTHR22883">
    <property type="entry name" value="ZINC FINGER DHHC DOMAIN CONTAINING PROTEIN"/>
    <property type="match status" value="1"/>
</dbReference>
<evidence type="ECO:0000256" key="5">
    <source>
        <dbReference type="ARBA" id="ARBA00023136"/>
    </source>
</evidence>
<protein>
    <recommendedName>
        <fullName evidence="7">Palmitoyltransferase</fullName>
        <ecNumber evidence="7">2.3.1.225</ecNumber>
    </recommendedName>
</protein>
<gene>
    <name evidence="10" type="ORF">BSTOLATCC_MIC30601</name>
</gene>
<keyword evidence="3 7" id="KW-0812">Transmembrane</keyword>
<feature type="region of interest" description="Disordered" evidence="8">
    <location>
        <begin position="310"/>
        <end position="329"/>
    </location>
</feature>
<sequence>MKKNGFQRPFHMLQIIAWTLVGLITVLFYILVIPIFPGELQIILGVVFSVFFAFTLIFGFLCTYLDPTDPSIHEELAAKKEMRDFDLKKYPKICQMCKAHVHADSKHCRDCERCVDHFDHHCKWLNNCIGRRNYKLFAELIIALEVLVSIITICGAAVCNEVISGSSYKGRLSDNLHISGDGIYGYVFVILFMVSISGLVALANAQLIGFHLWLMCKKMTTYEYILSKRKAKKYEVVDISVNQSKIVMEEIPLEEIFEPYIDNPEYADTKLKRNGRNASIVPMNWDDLQRFTDLNFPLQNMAVIDLKKEKESEGKLQEEESSIEAENAYRLEVDDKSKVNINDTTALGQSDVSS</sequence>
<feature type="domain" description="Palmitoyltransferase DHHC" evidence="9">
    <location>
        <begin position="89"/>
        <end position="226"/>
    </location>
</feature>
<evidence type="ECO:0000313" key="10">
    <source>
        <dbReference type="EMBL" id="CAG9322226.1"/>
    </source>
</evidence>
<comment type="domain">
    <text evidence="7">The DHHC domain is required for palmitoyltransferase activity.</text>
</comment>
<dbReference type="GO" id="GO:0006612">
    <property type="term" value="P:protein targeting to membrane"/>
    <property type="evidence" value="ECO:0007669"/>
    <property type="project" value="TreeGrafter"/>
</dbReference>
<evidence type="ECO:0000256" key="8">
    <source>
        <dbReference type="SAM" id="MobiDB-lite"/>
    </source>
</evidence>
<organism evidence="10 11">
    <name type="scientific">Blepharisma stoltei</name>
    <dbReference type="NCBI Taxonomy" id="1481888"/>
    <lineage>
        <taxon>Eukaryota</taxon>
        <taxon>Sar</taxon>
        <taxon>Alveolata</taxon>
        <taxon>Ciliophora</taxon>
        <taxon>Postciliodesmatophora</taxon>
        <taxon>Heterotrichea</taxon>
        <taxon>Heterotrichida</taxon>
        <taxon>Blepharismidae</taxon>
        <taxon>Blepharisma</taxon>
    </lineage>
</organism>
<keyword evidence="11" id="KW-1185">Reference proteome</keyword>
<dbReference type="InterPro" id="IPR001594">
    <property type="entry name" value="Palmitoyltrfase_DHHC"/>
</dbReference>
<evidence type="ECO:0000256" key="4">
    <source>
        <dbReference type="ARBA" id="ARBA00022989"/>
    </source>
</evidence>
<comment type="similarity">
    <text evidence="7">Belongs to the DHHC palmitoyltransferase family.</text>
</comment>
<keyword evidence="6 7" id="KW-0012">Acyltransferase</keyword>
<feature type="transmembrane region" description="Helical" evidence="7">
    <location>
        <begin position="140"/>
        <end position="163"/>
    </location>
</feature>
<evidence type="ECO:0000256" key="2">
    <source>
        <dbReference type="ARBA" id="ARBA00022679"/>
    </source>
</evidence>
<evidence type="ECO:0000256" key="3">
    <source>
        <dbReference type="ARBA" id="ARBA00022692"/>
    </source>
</evidence>
<feature type="transmembrane region" description="Helical" evidence="7">
    <location>
        <begin position="12"/>
        <end position="36"/>
    </location>
</feature>
<dbReference type="EMBL" id="CAJZBQ010000030">
    <property type="protein sequence ID" value="CAG9322226.1"/>
    <property type="molecule type" value="Genomic_DNA"/>
</dbReference>
<dbReference type="GO" id="GO:0019706">
    <property type="term" value="F:protein-cysteine S-palmitoyltransferase activity"/>
    <property type="evidence" value="ECO:0007669"/>
    <property type="project" value="UniProtKB-EC"/>
</dbReference>
<keyword evidence="4 7" id="KW-1133">Transmembrane helix</keyword>
<dbReference type="GO" id="GO:0005783">
    <property type="term" value="C:endoplasmic reticulum"/>
    <property type="evidence" value="ECO:0007669"/>
    <property type="project" value="TreeGrafter"/>
</dbReference>
<keyword evidence="2 7" id="KW-0808">Transferase</keyword>
<feature type="transmembrane region" description="Helical" evidence="7">
    <location>
        <begin position="183"/>
        <end position="214"/>
    </location>
</feature>
<reference evidence="10" key="1">
    <citation type="submission" date="2021-09" db="EMBL/GenBank/DDBJ databases">
        <authorList>
            <consortium name="AG Swart"/>
            <person name="Singh M."/>
            <person name="Singh A."/>
            <person name="Seah K."/>
            <person name="Emmerich C."/>
        </authorList>
    </citation>
    <scope>NUCLEOTIDE SEQUENCE</scope>
    <source>
        <strain evidence="10">ATCC30299</strain>
    </source>
</reference>
<dbReference type="PANTHER" id="PTHR22883:SF203">
    <property type="entry name" value="PALMITOYLTRANSFERASE"/>
    <property type="match status" value="1"/>
</dbReference>
<dbReference type="EC" id="2.3.1.225" evidence="7"/>
<name>A0AAU9JAI0_9CILI</name>
<dbReference type="InterPro" id="IPR039859">
    <property type="entry name" value="PFA4/ZDH16/20/ERF2-like"/>
</dbReference>
<evidence type="ECO:0000259" key="9">
    <source>
        <dbReference type="Pfam" id="PF01529"/>
    </source>
</evidence>
<evidence type="ECO:0000256" key="6">
    <source>
        <dbReference type="ARBA" id="ARBA00023315"/>
    </source>
</evidence>
<comment type="catalytic activity">
    <reaction evidence="7">
        <text>L-cysteinyl-[protein] + hexadecanoyl-CoA = S-hexadecanoyl-L-cysteinyl-[protein] + CoA</text>
        <dbReference type="Rhea" id="RHEA:36683"/>
        <dbReference type="Rhea" id="RHEA-COMP:10131"/>
        <dbReference type="Rhea" id="RHEA-COMP:11032"/>
        <dbReference type="ChEBI" id="CHEBI:29950"/>
        <dbReference type="ChEBI" id="CHEBI:57287"/>
        <dbReference type="ChEBI" id="CHEBI:57379"/>
        <dbReference type="ChEBI" id="CHEBI:74151"/>
        <dbReference type="EC" id="2.3.1.225"/>
    </reaction>
</comment>
<accession>A0AAU9JAI0</accession>
<dbReference type="Proteomes" id="UP001162131">
    <property type="component" value="Unassembled WGS sequence"/>
</dbReference>
<evidence type="ECO:0000256" key="1">
    <source>
        <dbReference type="ARBA" id="ARBA00004141"/>
    </source>
</evidence>
<evidence type="ECO:0000313" key="11">
    <source>
        <dbReference type="Proteomes" id="UP001162131"/>
    </source>
</evidence>
<feature type="transmembrane region" description="Helical" evidence="7">
    <location>
        <begin position="42"/>
        <end position="65"/>
    </location>
</feature>